<keyword evidence="1" id="KW-0812">Transmembrane</keyword>
<dbReference type="SUPFAM" id="SSF48452">
    <property type="entry name" value="TPR-like"/>
    <property type="match status" value="1"/>
</dbReference>
<dbReference type="EMBL" id="CP000473">
    <property type="protein sequence ID" value="ABJ86478.1"/>
    <property type="molecule type" value="Genomic_DNA"/>
</dbReference>
<dbReference type="HOGENOM" id="CLU_1593462_0_0_0"/>
<dbReference type="OrthoDB" id="9846486at2"/>
<dbReference type="AlphaFoldDB" id="Q01V37"/>
<accession>Q01V37</accession>
<proteinExistence type="predicted"/>
<keyword evidence="1" id="KW-1133">Transmembrane helix</keyword>
<evidence type="ECO:0000313" key="2">
    <source>
        <dbReference type="EMBL" id="ABJ86478.1"/>
    </source>
</evidence>
<keyword evidence="1" id="KW-0472">Membrane</keyword>
<dbReference type="InterPro" id="IPR011990">
    <property type="entry name" value="TPR-like_helical_dom_sf"/>
</dbReference>
<gene>
    <name evidence="2" type="ordered locus">Acid_5531</name>
</gene>
<reference evidence="2" key="1">
    <citation type="submission" date="2006-10" db="EMBL/GenBank/DDBJ databases">
        <title>Complete sequence of Solibacter usitatus Ellin6076.</title>
        <authorList>
            <consortium name="US DOE Joint Genome Institute"/>
            <person name="Copeland A."/>
            <person name="Lucas S."/>
            <person name="Lapidus A."/>
            <person name="Barry K."/>
            <person name="Detter J.C."/>
            <person name="Glavina del Rio T."/>
            <person name="Hammon N."/>
            <person name="Israni S."/>
            <person name="Dalin E."/>
            <person name="Tice H."/>
            <person name="Pitluck S."/>
            <person name="Thompson L.S."/>
            <person name="Brettin T."/>
            <person name="Bruce D."/>
            <person name="Han C."/>
            <person name="Tapia R."/>
            <person name="Gilna P."/>
            <person name="Schmutz J."/>
            <person name="Larimer F."/>
            <person name="Land M."/>
            <person name="Hauser L."/>
            <person name="Kyrpides N."/>
            <person name="Mikhailova N."/>
            <person name="Janssen P.H."/>
            <person name="Kuske C.R."/>
            <person name="Richardson P."/>
        </authorList>
    </citation>
    <scope>NUCLEOTIDE SEQUENCE</scope>
    <source>
        <strain evidence="2">Ellin6076</strain>
    </source>
</reference>
<feature type="transmembrane region" description="Helical" evidence="1">
    <location>
        <begin position="148"/>
        <end position="166"/>
    </location>
</feature>
<sequence>MTGELAVTQNTALRLPPVPWRDPHTVSPAQLAEYIAGLERACAENPRCADLRTCLGMAHAMNYDVYRSMDALEYAVEVDPQHFFAQLKYSELFYRLRALVRAEQETIKAMDLAGNAWELSLARKQLQEIRRLSREGTQKPEWTKSLKSPAVVLVAMAIILCLVVNWK</sequence>
<name>Q01V37_SOLUE</name>
<dbReference type="eggNOG" id="ENOG5033DGI">
    <property type="taxonomic scope" value="Bacteria"/>
</dbReference>
<dbReference type="Gene3D" id="1.25.40.10">
    <property type="entry name" value="Tetratricopeptide repeat domain"/>
    <property type="match status" value="1"/>
</dbReference>
<protein>
    <recommendedName>
        <fullName evidence="3">Tetratricopeptide TPR_2 repeat protein</fullName>
    </recommendedName>
</protein>
<dbReference type="STRING" id="234267.Acid_5531"/>
<evidence type="ECO:0008006" key="3">
    <source>
        <dbReference type="Google" id="ProtNLM"/>
    </source>
</evidence>
<dbReference type="KEGG" id="sus:Acid_5531"/>
<dbReference type="InParanoid" id="Q01V37"/>
<organism evidence="2">
    <name type="scientific">Solibacter usitatus (strain Ellin6076)</name>
    <dbReference type="NCBI Taxonomy" id="234267"/>
    <lineage>
        <taxon>Bacteria</taxon>
        <taxon>Pseudomonadati</taxon>
        <taxon>Acidobacteriota</taxon>
        <taxon>Terriglobia</taxon>
        <taxon>Bryobacterales</taxon>
        <taxon>Solibacteraceae</taxon>
        <taxon>Candidatus Solibacter</taxon>
    </lineage>
</organism>
<evidence type="ECO:0000256" key="1">
    <source>
        <dbReference type="SAM" id="Phobius"/>
    </source>
</evidence>